<reference evidence="1" key="1">
    <citation type="submission" date="2021-11" db="EMBL/GenBank/DDBJ databases">
        <title>Australian commercial rhizobial inoculants.</title>
        <authorList>
            <person name="Kohlmeier M.G."/>
            <person name="O'Hara G.W."/>
            <person name="Colombi E."/>
            <person name="Ramsay J.P."/>
            <person name="Terpolilli J."/>
        </authorList>
    </citation>
    <scope>NUCLEOTIDE SEQUENCE</scope>
    <source>
        <strain evidence="1">CC829</strain>
    </source>
</reference>
<protein>
    <submittedName>
        <fullName evidence="1">Uncharacterized protein</fullName>
    </submittedName>
</protein>
<organism evidence="1 2">
    <name type="scientific">Bradyrhizobium barranii</name>
    <dbReference type="NCBI Taxonomy" id="2992140"/>
    <lineage>
        <taxon>Bacteria</taxon>
        <taxon>Pseudomonadati</taxon>
        <taxon>Pseudomonadota</taxon>
        <taxon>Alphaproteobacteria</taxon>
        <taxon>Hyphomicrobiales</taxon>
        <taxon>Nitrobacteraceae</taxon>
        <taxon>Bradyrhizobium</taxon>
    </lineage>
</organism>
<keyword evidence="2" id="KW-1185">Reference proteome</keyword>
<accession>A0ABY3QJ05</accession>
<evidence type="ECO:0000313" key="1">
    <source>
        <dbReference type="EMBL" id="UFW85969.1"/>
    </source>
</evidence>
<proteinExistence type="predicted"/>
<name>A0ABY3QJ05_9BRAD</name>
<dbReference type="RefSeq" id="WP_231143608.1">
    <property type="nucleotide sequence ID" value="NZ_CP088100.1"/>
</dbReference>
<sequence>MKAAAQTIRYKGPKTLDHINRLSRLQADQVISEISYNAIFGMRCKEAVKYAIAGRTGDRAIVPSISEKALPVYFVKDAGLKEQMVQGQTNPLTDTTFVIDAEVQLVDGEPKGYVITHVHRVIEGDV</sequence>
<dbReference type="EMBL" id="CP088100">
    <property type="protein sequence ID" value="UFW85969.1"/>
    <property type="molecule type" value="Genomic_DNA"/>
</dbReference>
<dbReference type="Proteomes" id="UP001430990">
    <property type="component" value="Chromosome"/>
</dbReference>
<gene>
    <name evidence="1" type="ORF">BjapCC829_39795</name>
</gene>
<evidence type="ECO:0000313" key="2">
    <source>
        <dbReference type="Proteomes" id="UP001430990"/>
    </source>
</evidence>